<name>A0ABU2D4K3_9EURY</name>
<dbReference type="PANTHER" id="PTHR43617:SF2">
    <property type="entry name" value="UPF0039 PROTEIN SLL0451"/>
    <property type="match status" value="1"/>
</dbReference>
<keyword evidence="3" id="KW-1185">Reference proteome</keyword>
<dbReference type="Pfam" id="PF00583">
    <property type="entry name" value="Acetyltransf_1"/>
    <property type="match status" value="1"/>
</dbReference>
<dbReference type="EC" id="2.3.1.-" evidence="2"/>
<accession>A0ABU2D4K3</accession>
<proteinExistence type="predicted"/>
<dbReference type="SUPFAM" id="SSF55729">
    <property type="entry name" value="Acyl-CoA N-acyltransferases (Nat)"/>
    <property type="match status" value="1"/>
</dbReference>
<dbReference type="CDD" id="cd04301">
    <property type="entry name" value="NAT_SF"/>
    <property type="match status" value="1"/>
</dbReference>
<sequence>MSLTIRPETPSDYPVITEVNDLAFGQPAEGKLVEDLRKNPKFVTELSLVAEANGEIVGHILFFPIVIRSEEGKEKETISLAPLAVRPEFQKKGIGGKLIRGGLKVCRQLGYDSVIVFGHPEYYPKFGFKQAGTWGIKDTFGAPAEAFMALELKEGVLEGASGVVELPEEFKVPEEHNY</sequence>
<evidence type="ECO:0000259" key="1">
    <source>
        <dbReference type="PROSITE" id="PS51186"/>
    </source>
</evidence>
<dbReference type="InterPro" id="IPR000182">
    <property type="entry name" value="GNAT_dom"/>
</dbReference>
<keyword evidence="2" id="KW-0808">Transferase</keyword>
<keyword evidence="2" id="KW-0012">Acyltransferase</keyword>
<dbReference type="GO" id="GO:0016746">
    <property type="term" value="F:acyltransferase activity"/>
    <property type="evidence" value="ECO:0007669"/>
    <property type="project" value="UniProtKB-KW"/>
</dbReference>
<dbReference type="RefSeq" id="WP_310576939.1">
    <property type="nucleotide sequence ID" value="NZ_JAVKPK010000075.1"/>
</dbReference>
<feature type="domain" description="N-acetyltransferase" evidence="1">
    <location>
        <begin position="3"/>
        <end position="153"/>
    </location>
</feature>
<dbReference type="PANTHER" id="PTHR43617">
    <property type="entry name" value="L-AMINO ACID N-ACETYLTRANSFERASE"/>
    <property type="match status" value="1"/>
</dbReference>
<reference evidence="3" key="1">
    <citation type="submission" date="2023-07" db="EMBL/GenBank/DDBJ databases">
        <title>Whole-genome sequencing of a new Methanosarcina sp. Z-7115.</title>
        <authorList>
            <person name="Zhilina T.N."/>
            <person name="Merkel A.Y."/>
        </authorList>
    </citation>
    <scope>NUCLEOTIDE SEQUENCE [LARGE SCALE GENOMIC DNA]</scope>
    <source>
        <strain evidence="3">Z-7115</strain>
    </source>
</reference>
<dbReference type="PROSITE" id="PS51186">
    <property type="entry name" value="GNAT"/>
    <property type="match status" value="1"/>
</dbReference>
<dbReference type="Proteomes" id="UP001246244">
    <property type="component" value="Unassembled WGS sequence"/>
</dbReference>
<evidence type="ECO:0000313" key="2">
    <source>
        <dbReference type="EMBL" id="MDR7666909.1"/>
    </source>
</evidence>
<organism evidence="2 3">
    <name type="scientific">Methanosarcina baikalica</name>
    <dbReference type="NCBI Taxonomy" id="3073890"/>
    <lineage>
        <taxon>Archaea</taxon>
        <taxon>Methanobacteriati</taxon>
        <taxon>Methanobacteriota</taxon>
        <taxon>Stenosarchaea group</taxon>
        <taxon>Methanomicrobia</taxon>
        <taxon>Methanosarcinales</taxon>
        <taxon>Methanosarcinaceae</taxon>
        <taxon>Methanosarcina</taxon>
    </lineage>
</organism>
<dbReference type="EMBL" id="JAVKPK010000075">
    <property type="protein sequence ID" value="MDR7666909.1"/>
    <property type="molecule type" value="Genomic_DNA"/>
</dbReference>
<dbReference type="InterPro" id="IPR016181">
    <property type="entry name" value="Acyl_CoA_acyltransferase"/>
</dbReference>
<comment type="caution">
    <text evidence="2">The sequence shown here is derived from an EMBL/GenBank/DDBJ whole genome shotgun (WGS) entry which is preliminary data.</text>
</comment>
<protein>
    <submittedName>
        <fullName evidence="2">N-acetyltransferase</fullName>
        <ecNumber evidence="2">2.3.1.-</ecNumber>
    </submittedName>
</protein>
<dbReference type="InterPro" id="IPR050276">
    <property type="entry name" value="MshD_Acetyltransferase"/>
</dbReference>
<dbReference type="Gene3D" id="3.40.630.30">
    <property type="match status" value="1"/>
</dbReference>
<evidence type="ECO:0000313" key="3">
    <source>
        <dbReference type="Proteomes" id="UP001246244"/>
    </source>
</evidence>
<gene>
    <name evidence="2" type="ORF">RG963_14200</name>
</gene>